<name>A0A9P6PKB1_9FUNG</name>
<gene>
    <name evidence="6" type="ORF">BG011_001368</name>
</gene>
<keyword evidence="7" id="KW-1185">Reference proteome</keyword>
<dbReference type="Proteomes" id="UP000726737">
    <property type="component" value="Unassembled WGS sequence"/>
</dbReference>
<comment type="caution">
    <text evidence="6">The sequence shown here is derived from an EMBL/GenBank/DDBJ whole genome shotgun (WGS) entry which is preliminary data.</text>
</comment>
<feature type="binding site" evidence="5">
    <location>
        <position position="362"/>
    </location>
    <ligand>
        <name>Fe cation</name>
        <dbReference type="ChEBI" id="CHEBI:24875"/>
        <note>catalytic</note>
    </ligand>
</feature>
<comment type="similarity">
    <text evidence="1">Belongs to the carotenoid oxygenase family.</text>
</comment>
<evidence type="ECO:0000256" key="2">
    <source>
        <dbReference type="ARBA" id="ARBA00022723"/>
    </source>
</evidence>
<feature type="binding site" evidence="5">
    <location>
        <position position="295"/>
    </location>
    <ligand>
        <name>Fe cation</name>
        <dbReference type="ChEBI" id="CHEBI:24875"/>
        <note>catalytic</note>
    </ligand>
</feature>
<evidence type="ECO:0000313" key="7">
    <source>
        <dbReference type="Proteomes" id="UP000726737"/>
    </source>
</evidence>
<evidence type="ECO:0000313" key="6">
    <source>
        <dbReference type="EMBL" id="KAG0247511.1"/>
    </source>
</evidence>
<dbReference type="InterPro" id="IPR004294">
    <property type="entry name" value="Carotenoid_Oase"/>
</dbReference>
<keyword evidence="2 5" id="KW-0479">Metal-binding</keyword>
<dbReference type="PANTHER" id="PTHR10543:SF89">
    <property type="entry name" value="CAROTENOID 9,10(9',10')-CLEAVAGE DIOXYGENASE 1"/>
    <property type="match status" value="1"/>
</dbReference>
<dbReference type="EMBL" id="JAAAJA010001355">
    <property type="protein sequence ID" value="KAG0247511.1"/>
    <property type="molecule type" value="Genomic_DNA"/>
</dbReference>
<feature type="binding site" evidence="5">
    <location>
        <position position="245"/>
    </location>
    <ligand>
        <name>Fe cation</name>
        <dbReference type="ChEBI" id="CHEBI:24875"/>
        <note>catalytic</note>
    </ligand>
</feature>
<dbReference type="GO" id="GO:0046872">
    <property type="term" value="F:metal ion binding"/>
    <property type="evidence" value="ECO:0007669"/>
    <property type="project" value="UniProtKB-KW"/>
</dbReference>
<sequence>MTDANKKSSEEGCKNKSPAAFASLLSRVPADVKVEPEKRTVAHAHPYLQGNFYPVFEETVGDEGIECEVIGLIPDCLRGSQYIRTGPNSLHIPNETVAHHFFDGEGMLHGVYFHPGAEGEDENTPIRARYMNRYVRSDVFHKVNKHGRIMLSVGIMMNGGKSVLRVIREAVPMLFKNVYYRLTNIGTGNTALSIVGSRVLALQEAGTPYETRVPSLDTVGDYFFEEEGQKRSKKLLPNSESCTAHPKTDPKTGEVVLVNWRILKPFAVYSVISANGKRRVWEEPIPGFTKAAMMHDFAITPHYSIVLKLGFVLDPIKNIKRKKPVIAFDESMPARFGIIPRYFNHKKDKVLWFETRSCHIFHTCNAWEEGDADGNVVAICMTACRSERFPSDINLWPPSGPDNYGGGKTAEEFKKQYVKPGNGDYELQDPDGTYLTLFRFDLKTMETRITTLTTFISELPVINWAWYMRPESRYVYAAMNLGSTPNAGFKCYGVVKVDVHAVMEKQKELLSSGPLKNMGGDGQWEIGSEALQQVEKQFTRTYEFGDTYCGGEVIFVPRLPRADGEELAEDDGYLLVYVYDESQIENGLVVDAERQVTELWVFDAKTVGQDQGPLCKIKIPRRIPYGFHGIHITRRQIQANRDLQGRCSGPKAL</sequence>
<dbReference type="AlphaFoldDB" id="A0A9P6PKB1"/>
<keyword evidence="3" id="KW-0560">Oxidoreductase</keyword>
<evidence type="ECO:0000256" key="4">
    <source>
        <dbReference type="ARBA" id="ARBA00023004"/>
    </source>
</evidence>
<organism evidence="6 7">
    <name type="scientific">Mortierella polycephala</name>
    <dbReference type="NCBI Taxonomy" id="41804"/>
    <lineage>
        <taxon>Eukaryota</taxon>
        <taxon>Fungi</taxon>
        <taxon>Fungi incertae sedis</taxon>
        <taxon>Mucoromycota</taxon>
        <taxon>Mortierellomycotina</taxon>
        <taxon>Mortierellomycetes</taxon>
        <taxon>Mortierellales</taxon>
        <taxon>Mortierellaceae</taxon>
        <taxon>Mortierella</taxon>
    </lineage>
</organism>
<dbReference type="PANTHER" id="PTHR10543">
    <property type="entry name" value="BETA-CAROTENE DIOXYGENASE"/>
    <property type="match status" value="1"/>
</dbReference>
<evidence type="ECO:0000256" key="3">
    <source>
        <dbReference type="ARBA" id="ARBA00023002"/>
    </source>
</evidence>
<comment type="cofactor">
    <cofactor evidence="5">
        <name>Fe(2+)</name>
        <dbReference type="ChEBI" id="CHEBI:29033"/>
    </cofactor>
    <text evidence="5">Binds 1 Fe(2+) ion per subunit.</text>
</comment>
<protein>
    <submittedName>
        <fullName evidence="6">Uncharacterized protein</fullName>
    </submittedName>
</protein>
<accession>A0A9P6PKB1</accession>
<dbReference type="GO" id="GO:0010436">
    <property type="term" value="F:carotenoid dioxygenase activity"/>
    <property type="evidence" value="ECO:0007669"/>
    <property type="project" value="TreeGrafter"/>
</dbReference>
<dbReference type="OrthoDB" id="1069523at2759"/>
<reference evidence="6" key="1">
    <citation type="journal article" date="2020" name="Fungal Divers.">
        <title>Resolving the Mortierellaceae phylogeny through synthesis of multi-gene phylogenetics and phylogenomics.</title>
        <authorList>
            <person name="Vandepol N."/>
            <person name="Liber J."/>
            <person name="Desiro A."/>
            <person name="Na H."/>
            <person name="Kennedy M."/>
            <person name="Barry K."/>
            <person name="Grigoriev I.V."/>
            <person name="Miller A.N."/>
            <person name="O'Donnell K."/>
            <person name="Stajich J.E."/>
            <person name="Bonito G."/>
        </authorList>
    </citation>
    <scope>NUCLEOTIDE SEQUENCE</scope>
    <source>
        <strain evidence="6">KOD948</strain>
    </source>
</reference>
<feature type="binding site" evidence="5">
    <location>
        <position position="628"/>
    </location>
    <ligand>
        <name>Fe cation</name>
        <dbReference type="ChEBI" id="CHEBI:24875"/>
        <note>catalytic</note>
    </ligand>
</feature>
<evidence type="ECO:0000256" key="1">
    <source>
        <dbReference type="ARBA" id="ARBA00006787"/>
    </source>
</evidence>
<dbReference type="GO" id="GO:0016121">
    <property type="term" value="P:carotene catabolic process"/>
    <property type="evidence" value="ECO:0007669"/>
    <property type="project" value="TreeGrafter"/>
</dbReference>
<evidence type="ECO:0000256" key="5">
    <source>
        <dbReference type="PIRSR" id="PIRSR604294-1"/>
    </source>
</evidence>
<dbReference type="Pfam" id="PF03055">
    <property type="entry name" value="RPE65"/>
    <property type="match status" value="1"/>
</dbReference>
<keyword evidence="4 5" id="KW-0408">Iron</keyword>
<proteinExistence type="inferred from homology"/>